<dbReference type="InterPro" id="IPR042208">
    <property type="entry name" value="D-ser_dehydrat-like_sf"/>
</dbReference>
<protein>
    <submittedName>
        <fullName evidence="4">D-serine deaminase, pyridoxal phosphate-dependent</fullName>
    </submittedName>
</protein>
<dbReference type="PANTHER" id="PTHR28004">
    <property type="entry name" value="ZGC:162816-RELATED"/>
    <property type="match status" value="1"/>
</dbReference>
<dbReference type="PANTHER" id="PTHR28004:SF2">
    <property type="entry name" value="D-SERINE DEHYDRATASE"/>
    <property type="match status" value="1"/>
</dbReference>
<evidence type="ECO:0000256" key="1">
    <source>
        <dbReference type="ARBA" id="ARBA00005323"/>
    </source>
</evidence>
<dbReference type="Pfam" id="PF01168">
    <property type="entry name" value="Ala_racemase_N"/>
    <property type="match status" value="1"/>
</dbReference>
<dbReference type="AlphaFoldDB" id="A0A1G9RAI7"/>
<dbReference type="SMART" id="SM01119">
    <property type="entry name" value="D-ser_dehydrat"/>
    <property type="match status" value="1"/>
</dbReference>
<evidence type="ECO:0000256" key="2">
    <source>
        <dbReference type="ARBA" id="ARBA00023239"/>
    </source>
</evidence>
<evidence type="ECO:0000313" key="5">
    <source>
        <dbReference type="Proteomes" id="UP000198680"/>
    </source>
</evidence>
<evidence type="ECO:0000259" key="3">
    <source>
        <dbReference type="SMART" id="SM01119"/>
    </source>
</evidence>
<reference evidence="5" key="1">
    <citation type="submission" date="2016-10" db="EMBL/GenBank/DDBJ databases">
        <authorList>
            <person name="Varghese N."/>
            <person name="Submissions S."/>
        </authorList>
    </citation>
    <scope>NUCLEOTIDE SEQUENCE [LARGE SCALE GENOMIC DNA]</scope>
    <source>
        <strain evidence="5">DSM 45419</strain>
    </source>
</reference>
<dbReference type="Gene3D" id="2.40.37.20">
    <property type="entry name" value="D-serine dehydratase-like domain"/>
    <property type="match status" value="1"/>
</dbReference>
<dbReference type="OrthoDB" id="9811417at2"/>
<feature type="domain" description="D-serine dehydratase-like" evidence="3">
    <location>
        <begin position="271"/>
        <end position="365"/>
    </location>
</feature>
<dbReference type="SUPFAM" id="SSF51419">
    <property type="entry name" value="PLP-binding barrel"/>
    <property type="match status" value="1"/>
</dbReference>
<dbReference type="Gene3D" id="3.20.20.10">
    <property type="entry name" value="Alanine racemase"/>
    <property type="match status" value="1"/>
</dbReference>
<dbReference type="GO" id="GO:0036088">
    <property type="term" value="P:D-serine catabolic process"/>
    <property type="evidence" value="ECO:0007669"/>
    <property type="project" value="TreeGrafter"/>
</dbReference>
<sequence length="380" mass="40736">MAPSPRRFIGARGSRDSLPTPALVIDRDALRSNLTAMRRLLCGTGVSHRPHLKAHKCLEIARLQLESGADGLCAATVGEAEALAALDTSVLLTSVVASDTNIARVVELRARGCDLTLVVDHTETAHRLSDALVARDRAADVLIDIDTGRGRSGCSSVDDARRLAEHVQQLPGLRLAGLQLYAGQLSHMPDPAERERAHAEFRNLVTRHREALADLLPAAPIVTGGSTGSVALDLRDPVLTEVQCGSYALMDVEYLAMPFSADVAVWPFGYALTVQASILSANWDGHAIADAGDKRFASKYGYDPLLTRVPEGIDLATSTYRPVSDEHGRLDVAPGRRPPPGARIECVVPHLDPSINLFDVAHVVSGDELVDVWEIDARGA</sequence>
<dbReference type="Proteomes" id="UP000198680">
    <property type="component" value="Unassembled WGS sequence"/>
</dbReference>
<comment type="similarity">
    <text evidence="1">Belongs to the DSD1 family.</text>
</comment>
<dbReference type="InterPro" id="IPR051466">
    <property type="entry name" value="D-amino_acid_metab_enzyme"/>
</dbReference>
<dbReference type="InterPro" id="IPR029066">
    <property type="entry name" value="PLP-binding_barrel"/>
</dbReference>
<dbReference type="InterPro" id="IPR001608">
    <property type="entry name" value="Ala_racemase_N"/>
</dbReference>
<dbReference type="EMBL" id="FNHE01000004">
    <property type="protein sequence ID" value="SDM19867.1"/>
    <property type="molecule type" value="Genomic_DNA"/>
</dbReference>
<accession>A0A1G9RAI7</accession>
<dbReference type="InterPro" id="IPR026956">
    <property type="entry name" value="D-ser_dehydrat-like_dom"/>
</dbReference>
<gene>
    <name evidence="4" type="ORF">SAMN05660642_01831</name>
</gene>
<organism evidence="4 5">
    <name type="scientific">Geodermatophilus siccatus</name>
    <dbReference type="NCBI Taxonomy" id="1137991"/>
    <lineage>
        <taxon>Bacteria</taxon>
        <taxon>Bacillati</taxon>
        <taxon>Actinomycetota</taxon>
        <taxon>Actinomycetes</taxon>
        <taxon>Geodermatophilales</taxon>
        <taxon>Geodermatophilaceae</taxon>
        <taxon>Geodermatophilus</taxon>
    </lineage>
</organism>
<keyword evidence="5" id="KW-1185">Reference proteome</keyword>
<proteinExistence type="inferred from homology"/>
<keyword evidence="2" id="KW-0456">Lyase</keyword>
<evidence type="ECO:0000313" key="4">
    <source>
        <dbReference type="EMBL" id="SDM19867.1"/>
    </source>
</evidence>
<dbReference type="STRING" id="1137991.SAMN05660642_01831"/>
<name>A0A1G9RAI7_9ACTN</name>
<dbReference type="GO" id="GO:0008721">
    <property type="term" value="F:D-serine ammonia-lyase activity"/>
    <property type="evidence" value="ECO:0007669"/>
    <property type="project" value="TreeGrafter"/>
</dbReference>
<dbReference type="Pfam" id="PF14031">
    <property type="entry name" value="D-ser_dehydrat"/>
    <property type="match status" value="1"/>
</dbReference>